<name>A0A0C3NPX5_PISTI</name>
<protein>
    <submittedName>
        <fullName evidence="1">Uncharacterized protein</fullName>
    </submittedName>
</protein>
<dbReference type="Proteomes" id="UP000054217">
    <property type="component" value="Unassembled WGS sequence"/>
</dbReference>
<dbReference type="OrthoDB" id="2684343at2759"/>
<dbReference type="AlphaFoldDB" id="A0A0C3NPX5"/>
<dbReference type="EMBL" id="KN832026">
    <property type="protein sequence ID" value="KIN97630.1"/>
    <property type="molecule type" value="Genomic_DNA"/>
</dbReference>
<gene>
    <name evidence="1" type="ORF">M404DRAFT_160038</name>
</gene>
<proteinExistence type="predicted"/>
<feature type="non-terminal residue" evidence="1">
    <location>
        <position position="1"/>
    </location>
</feature>
<dbReference type="HOGENOM" id="CLU_184889_0_0_1"/>
<reference evidence="1 2" key="1">
    <citation type="submission" date="2014-04" db="EMBL/GenBank/DDBJ databases">
        <authorList>
            <consortium name="DOE Joint Genome Institute"/>
            <person name="Kuo A."/>
            <person name="Kohler A."/>
            <person name="Costa M.D."/>
            <person name="Nagy L.G."/>
            <person name="Floudas D."/>
            <person name="Copeland A."/>
            <person name="Barry K.W."/>
            <person name="Cichocki N."/>
            <person name="Veneault-Fourrey C."/>
            <person name="LaButti K."/>
            <person name="Lindquist E.A."/>
            <person name="Lipzen A."/>
            <person name="Lundell T."/>
            <person name="Morin E."/>
            <person name="Murat C."/>
            <person name="Sun H."/>
            <person name="Tunlid A."/>
            <person name="Henrissat B."/>
            <person name="Grigoriev I.V."/>
            <person name="Hibbett D.S."/>
            <person name="Martin F."/>
            <person name="Nordberg H.P."/>
            <person name="Cantor M.N."/>
            <person name="Hua S.X."/>
        </authorList>
    </citation>
    <scope>NUCLEOTIDE SEQUENCE [LARGE SCALE GENOMIC DNA]</scope>
    <source>
        <strain evidence="1 2">Marx 270</strain>
    </source>
</reference>
<reference evidence="2" key="2">
    <citation type="submission" date="2015-01" db="EMBL/GenBank/DDBJ databases">
        <title>Evolutionary Origins and Diversification of the Mycorrhizal Mutualists.</title>
        <authorList>
            <consortium name="DOE Joint Genome Institute"/>
            <consortium name="Mycorrhizal Genomics Consortium"/>
            <person name="Kohler A."/>
            <person name="Kuo A."/>
            <person name="Nagy L.G."/>
            <person name="Floudas D."/>
            <person name="Copeland A."/>
            <person name="Barry K.W."/>
            <person name="Cichocki N."/>
            <person name="Veneault-Fourrey C."/>
            <person name="LaButti K."/>
            <person name="Lindquist E.A."/>
            <person name="Lipzen A."/>
            <person name="Lundell T."/>
            <person name="Morin E."/>
            <person name="Murat C."/>
            <person name="Riley R."/>
            <person name="Ohm R."/>
            <person name="Sun H."/>
            <person name="Tunlid A."/>
            <person name="Henrissat B."/>
            <person name="Grigoriev I.V."/>
            <person name="Hibbett D.S."/>
            <person name="Martin F."/>
        </authorList>
    </citation>
    <scope>NUCLEOTIDE SEQUENCE [LARGE SCALE GENOMIC DNA]</scope>
    <source>
        <strain evidence="2">Marx 270</strain>
    </source>
</reference>
<dbReference type="InParanoid" id="A0A0C3NPX5"/>
<evidence type="ECO:0000313" key="1">
    <source>
        <dbReference type="EMBL" id="KIN97630.1"/>
    </source>
</evidence>
<accession>A0A0C3NPX5</accession>
<sequence>VCQVLMLVANSHTTFKTSNLGNIWTTVILKRNQYEFNNAIWVTATRHYLQPIKCLSDENFTLIIEDTQKYIKKSMVVGTATGLDEEDSDYKDLFTFH</sequence>
<organism evidence="1 2">
    <name type="scientific">Pisolithus tinctorius Marx 270</name>
    <dbReference type="NCBI Taxonomy" id="870435"/>
    <lineage>
        <taxon>Eukaryota</taxon>
        <taxon>Fungi</taxon>
        <taxon>Dikarya</taxon>
        <taxon>Basidiomycota</taxon>
        <taxon>Agaricomycotina</taxon>
        <taxon>Agaricomycetes</taxon>
        <taxon>Agaricomycetidae</taxon>
        <taxon>Boletales</taxon>
        <taxon>Sclerodermatineae</taxon>
        <taxon>Pisolithaceae</taxon>
        <taxon>Pisolithus</taxon>
    </lineage>
</organism>
<evidence type="ECO:0000313" key="2">
    <source>
        <dbReference type="Proteomes" id="UP000054217"/>
    </source>
</evidence>
<keyword evidence="2" id="KW-1185">Reference proteome</keyword>